<comment type="caution">
    <text evidence="1">The sequence shown here is derived from an EMBL/GenBank/DDBJ whole genome shotgun (WGS) entry which is preliminary data.</text>
</comment>
<accession>X0V8V4</accession>
<evidence type="ECO:0008006" key="2">
    <source>
        <dbReference type="Google" id="ProtNLM"/>
    </source>
</evidence>
<proteinExistence type="predicted"/>
<protein>
    <recommendedName>
        <fullName evidence="2">Right handed beta helix domain-containing protein</fullName>
    </recommendedName>
</protein>
<dbReference type="AlphaFoldDB" id="X0V8V4"/>
<feature type="non-terminal residue" evidence="1">
    <location>
        <position position="1"/>
    </location>
</feature>
<name>X0V8V4_9ZZZZ</name>
<organism evidence="1">
    <name type="scientific">marine sediment metagenome</name>
    <dbReference type="NCBI Taxonomy" id="412755"/>
    <lineage>
        <taxon>unclassified sequences</taxon>
        <taxon>metagenomes</taxon>
        <taxon>ecological metagenomes</taxon>
    </lineage>
</organism>
<reference evidence="1" key="1">
    <citation type="journal article" date="2014" name="Front. Microbiol.">
        <title>High frequency of phylogenetically diverse reductive dehalogenase-homologous genes in deep subseafloor sedimentary metagenomes.</title>
        <authorList>
            <person name="Kawai M."/>
            <person name="Futagami T."/>
            <person name="Toyoda A."/>
            <person name="Takaki Y."/>
            <person name="Nishi S."/>
            <person name="Hori S."/>
            <person name="Arai W."/>
            <person name="Tsubouchi T."/>
            <person name="Morono Y."/>
            <person name="Uchiyama I."/>
            <person name="Ito T."/>
            <person name="Fujiyama A."/>
            <person name="Inagaki F."/>
            <person name="Takami H."/>
        </authorList>
    </citation>
    <scope>NUCLEOTIDE SEQUENCE</scope>
    <source>
        <strain evidence="1">Expedition CK06-06</strain>
    </source>
</reference>
<evidence type="ECO:0000313" key="1">
    <source>
        <dbReference type="EMBL" id="GAF97055.1"/>
    </source>
</evidence>
<dbReference type="EMBL" id="BARS01018675">
    <property type="protein sequence ID" value="GAF97055.1"/>
    <property type="molecule type" value="Genomic_DNA"/>
</dbReference>
<gene>
    <name evidence="1" type="ORF">S01H1_30355</name>
</gene>
<sequence length="276" mass="28955">DYTTVQAALDANTSGGELFLVGPGTYTDDTINFTANNQTVRGVGITPNQIVTTADATVCNFGAYIDCRIENMNLQLTNPTTAKDLITGSGSLGLRWCHLTVTVTNNIATATQPSAMNVTGEVTMRFGTITYNNSGAEATAIKTPILLGASADIELREATIDVDGSNAAAATVLSYGVGTGQINVERCNITVDDTDATWVVGFAYVTGSGSYEMRYNSIHVTGAANLAYGLYLTTGTTLSIRSMFNHMHVLSPGGGTARSFHIGANVTLISQIDDIV</sequence>
<feature type="non-terminal residue" evidence="1">
    <location>
        <position position="276"/>
    </location>
</feature>